<proteinExistence type="predicted"/>
<dbReference type="AlphaFoldDB" id="A0A498KYQ1"/>
<keyword evidence="5" id="KW-1185">Reference proteome</keyword>
<protein>
    <submittedName>
        <fullName evidence="4">Bacterio-opsin activator</fullName>
    </submittedName>
</protein>
<reference evidence="4 5" key="1">
    <citation type="submission" date="2019-01" db="EMBL/GenBank/DDBJ databases">
        <title>Halorientalis sp. F13-25 a new haloarchaeum isolated from hypersaline water.</title>
        <authorList>
            <person name="Ana D.-V."/>
            <person name="Cristina S.-P."/>
            <person name="Antonio V."/>
        </authorList>
    </citation>
    <scope>NUCLEOTIDE SEQUENCE [LARGE SCALE GENOMIC DNA]</scope>
    <source>
        <strain evidence="4 5">F13-25</strain>
    </source>
</reference>
<dbReference type="PANTHER" id="PTHR34236:SF1">
    <property type="entry name" value="DIMETHYL SULFOXIDE REDUCTASE TRANSCRIPTIONAL ACTIVATOR"/>
    <property type="match status" value="1"/>
</dbReference>
<feature type="domain" description="HTH bat-type" evidence="3">
    <location>
        <begin position="150"/>
        <end position="201"/>
    </location>
</feature>
<dbReference type="PANTHER" id="PTHR34236">
    <property type="entry name" value="DIMETHYL SULFOXIDE REDUCTASE TRANSCRIPTIONAL ACTIVATOR"/>
    <property type="match status" value="1"/>
</dbReference>
<evidence type="ECO:0000259" key="3">
    <source>
        <dbReference type="Pfam" id="PF04967"/>
    </source>
</evidence>
<evidence type="ECO:0000313" key="4">
    <source>
        <dbReference type="EMBL" id="RXK48072.1"/>
    </source>
</evidence>
<keyword evidence="2" id="KW-0804">Transcription</keyword>
<comment type="caution">
    <text evidence="4">The sequence shown here is derived from an EMBL/GenBank/DDBJ whole genome shotgun (WGS) entry which is preliminary data.</text>
</comment>
<organism evidence="4 5">
    <name type="scientific">Halorientalis pallida</name>
    <dbReference type="NCBI Taxonomy" id="2479928"/>
    <lineage>
        <taxon>Archaea</taxon>
        <taxon>Methanobacteriati</taxon>
        <taxon>Methanobacteriota</taxon>
        <taxon>Stenosarchaea group</taxon>
        <taxon>Halobacteria</taxon>
        <taxon>Halobacteriales</taxon>
        <taxon>Haloarculaceae</taxon>
        <taxon>Halorientalis</taxon>
    </lineage>
</organism>
<dbReference type="Pfam" id="PF04967">
    <property type="entry name" value="HTH_10"/>
    <property type="match status" value="1"/>
</dbReference>
<evidence type="ECO:0000256" key="2">
    <source>
        <dbReference type="ARBA" id="ARBA00023163"/>
    </source>
</evidence>
<evidence type="ECO:0000256" key="1">
    <source>
        <dbReference type="ARBA" id="ARBA00023015"/>
    </source>
</evidence>
<gene>
    <name evidence="4" type="ORF">EAF64_15570</name>
</gene>
<dbReference type="EMBL" id="RDFA01000005">
    <property type="protein sequence ID" value="RXK48072.1"/>
    <property type="molecule type" value="Genomic_DNA"/>
</dbReference>
<accession>A0A498KYQ1</accession>
<sequence>MLRARFRMTLPEDIWVAEVSTSFPDATFRLLTGVPKGDRAIELGEILADDPELAAAALRDHPDIVAYDRLLVDDQRAITQYEAEEQRLYQFLWESSLPPEFPLDVENGAMEFDLTATQAQFEAFGEVLDATGLQYELLTVVHTDDEESLLTERQRECLTVAQRRGYFDVPRDCTLAELADVLDVDKSTASETIRRGTARVLEQFLVGHE</sequence>
<dbReference type="InterPro" id="IPR007050">
    <property type="entry name" value="HTH_bacterioopsin"/>
</dbReference>
<name>A0A498KYQ1_9EURY</name>
<dbReference type="Proteomes" id="UP000289691">
    <property type="component" value="Unassembled WGS sequence"/>
</dbReference>
<dbReference type="OrthoDB" id="51502at2157"/>
<evidence type="ECO:0000313" key="5">
    <source>
        <dbReference type="Proteomes" id="UP000289691"/>
    </source>
</evidence>
<keyword evidence="1" id="KW-0805">Transcription regulation</keyword>